<comment type="caution">
    <text evidence="3">The sequence shown here is derived from an EMBL/GenBank/DDBJ whole genome shotgun (WGS) entry which is preliminary data.</text>
</comment>
<name>A0AAD3HSR3_9CHLO</name>
<dbReference type="SMART" id="SM00490">
    <property type="entry name" value="HELICc"/>
    <property type="match status" value="1"/>
</dbReference>
<sequence length="197" mass="21931">MAPCMHACKQMMAPCAHVNKQTPVQVAGSDELMVKITALVRRLVWLRDERPDEKSLVFSQWPEALQIVERGLQLNGIRCVTLESGRRGRSAVKAFLNDDSCRVFLLSLRQGAAGLTLVRANHVFLLEPSLDPAIEQQAVARVHRIGQERPVRVTRLLVEGSVEEKVMMMLQVGGWSAGCWVQVSWSSAELTDTLLCV</sequence>
<dbReference type="PROSITE" id="PS51194">
    <property type="entry name" value="HELICASE_CTER"/>
    <property type="match status" value="1"/>
</dbReference>
<evidence type="ECO:0000259" key="2">
    <source>
        <dbReference type="PROSITE" id="PS51194"/>
    </source>
</evidence>
<organism evidence="3 4">
    <name type="scientific">Astrephomene gubernaculifera</name>
    <dbReference type="NCBI Taxonomy" id="47775"/>
    <lineage>
        <taxon>Eukaryota</taxon>
        <taxon>Viridiplantae</taxon>
        <taxon>Chlorophyta</taxon>
        <taxon>core chlorophytes</taxon>
        <taxon>Chlorophyceae</taxon>
        <taxon>CS clade</taxon>
        <taxon>Chlamydomonadales</taxon>
        <taxon>Astrephomenaceae</taxon>
        <taxon>Astrephomene</taxon>
    </lineage>
</organism>
<dbReference type="PANTHER" id="PTHR45865">
    <property type="entry name" value="E3 UBIQUITIN-PROTEIN LIGASE SHPRH FAMILY MEMBER"/>
    <property type="match status" value="1"/>
</dbReference>
<dbReference type="InterPro" id="IPR049730">
    <property type="entry name" value="SNF2/RAD54-like_C"/>
</dbReference>
<dbReference type="SUPFAM" id="SSF52540">
    <property type="entry name" value="P-loop containing nucleoside triphosphate hydrolases"/>
    <property type="match status" value="1"/>
</dbReference>
<accession>A0AAD3HSR3</accession>
<dbReference type="InterPro" id="IPR027417">
    <property type="entry name" value="P-loop_NTPase"/>
</dbReference>
<dbReference type="AlphaFoldDB" id="A0AAD3HSR3"/>
<keyword evidence="1" id="KW-0378">Hydrolase</keyword>
<keyword evidence="4" id="KW-1185">Reference proteome</keyword>
<dbReference type="GO" id="GO:0016787">
    <property type="term" value="F:hydrolase activity"/>
    <property type="evidence" value="ECO:0007669"/>
    <property type="project" value="UniProtKB-KW"/>
</dbReference>
<proteinExistence type="predicted"/>
<dbReference type="Pfam" id="PF00271">
    <property type="entry name" value="Helicase_C"/>
    <property type="match status" value="1"/>
</dbReference>
<evidence type="ECO:0000313" key="3">
    <source>
        <dbReference type="EMBL" id="GFR52459.1"/>
    </source>
</evidence>
<dbReference type="InterPro" id="IPR001650">
    <property type="entry name" value="Helicase_C-like"/>
</dbReference>
<dbReference type="InterPro" id="IPR052583">
    <property type="entry name" value="ATP-helicase/E3_Ub-Ligase"/>
</dbReference>
<dbReference type="Proteomes" id="UP001054857">
    <property type="component" value="Unassembled WGS sequence"/>
</dbReference>
<dbReference type="EMBL" id="BMAR01000064">
    <property type="protein sequence ID" value="GFR52459.1"/>
    <property type="molecule type" value="Genomic_DNA"/>
</dbReference>
<dbReference type="PANTHER" id="PTHR45865:SF1">
    <property type="entry name" value="E3 UBIQUITIN-PROTEIN LIGASE SHPRH"/>
    <property type="match status" value="1"/>
</dbReference>
<protein>
    <recommendedName>
        <fullName evidence="2">Helicase C-terminal domain-containing protein</fullName>
    </recommendedName>
</protein>
<evidence type="ECO:0000256" key="1">
    <source>
        <dbReference type="ARBA" id="ARBA00022801"/>
    </source>
</evidence>
<dbReference type="CDD" id="cd18793">
    <property type="entry name" value="SF2_C_SNF"/>
    <property type="match status" value="1"/>
</dbReference>
<reference evidence="3 4" key="1">
    <citation type="journal article" date="2021" name="Sci. Rep.">
        <title>Genome sequencing of the multicellular alga Astrephomene provides insights into convergent evolution of germ-soma differentiation.</title>
        <authorList>
            <person name="Yamashita S."/>
            <person name="Yamamoto K."/>
            <person name="Matsuzaki R."/>
            <person name="Suzuki S."/>
            <person name="Yamaguchi H."/>
            <person name="Hirooka S."/>
            <person name="Minakuchi Y."/>
            <person name="Miyagishima S."/>
            <person name="Kawachi M."/>
            <person name="Toyoda A."/>
            <person name="Nozaki H."/>
        </authorList>
    </citation>
    <scope>NUCLEOTIDE SEQUENCE [LARGE SCALE GENOMIC DNA]</scope>
    <source>
        <strain evidence="3 4">NIES-4017</strain>
    </source>
</reference>
<feature type="domain" description="Helicase C-terminal" evidence="2">
    <location>
        <begin position="38"/>
        <end position="187"/>
    </location>
</feature>
<gene>
    <name evidence="3" type="ORF">Agub_g15034</name>
</gene>
<evidence type="ECO:0000313" key="4">
    <source>
        <dbReference type="Proteomes" id="UP001054857"/>
    </source>
</evidence>
<dbReference type="Gene3D" id="3.40.50.300">
    <property type="entry name" value="P-loop containing nucleotide triphosphate hydrolases"/>
    <property type="match status" value="1"/>
</dbReference>